<dbReference type="OrthoDB" id="7981249at2"/>
<dbReference type="AlphaFoldDB" id="A0A6N8EEN3"/>
<gene>
    <name evidence="1" type="ORF">GJ668_16575</name>
</gene>
<dbReference type="InterPro" id="IPR011990">
    <property type="entry name" value="TPR-like_helical_dom_sf"/>
</dbReference>
<accession>A0A6N8EEN3</accession>
<dbReference type="Proteomes" id="UP000434044">
    <property type="component" value="Unassembled WGS sequence"/>
</dbReference>
<keyword evidence="2" id="KW-1185">Reference proteome</keyword>
<dbReference type="Gene3D" id="2.60.120.260">
    <property type="entry name" value="Galactose-binding domain-like"/>
    <property type="match status" value="1"/>
</dbReference>
<dbReference type="Pfam" id="PF13432">
    <property type="entry name" value="TPR_16"/>
    <property type="match status" value="1"/>
</dbReference>
<dbReference type="SUPFAM" id="SSF48452">
    <property type="entry name" value="TPR-like"/>
    <property type="match status" value="1"/>
</dbReference>
<organism evidence="1 2">
    <name type="scientific">Allochromatium palmeri</name>
    <dbReference type="NCBI Taxonomy" id="231048"/>
    <lineage>
        <taxon>Bacteria</taxon>
        <taxon>Pseudomonadati</taxon>
        <taxon>Pseudomonadota</taxon>
        <taxon>Gammaproteobacteria</taxon>
        <taxon>Chromatiales</taxon>
        <taxon>Chromatiaceae</taxon>
        <taxon>Allochromatium</taxon>
    </lineage>
</organism>
<reference evidence="1 2" key="1">
    <citation type="submission" date="2019-11" db="EMBL/GenBank/DDBJ databases">
        <title>Whole-genome sequence of the anaerobic purple sulfur bacterium Allochromatium palmeri DSM 15591.</title>
        <authorList>
            <person name="Kyndt J.A."/>
            <person name="Meyer T.E."/>
        </authorList>
    </citation>
    <scope>NUCLEOTIDE SEQUENCE [LARGE SCALE GENOMIC DNA]</scope>
    <source>
        <strain evidence="1 2">DSM 15591</strain>
    </source>
</reference>
<comment type="caution">
    <text evidence="1">The sequence shown here is derived from an EMBL/GenBank/DDBJ whole genome shotgun (WGS) entry which is preliminary data.</text>
</comment>
<evidence type="ECO:0000313" key="2">
    <source>
        <dbReference type="Proteomes" id="UP000434044"/>
    </source>
</evidence>
<evidence type="ECO:0000313" key="1">
    <source>
        <dbReference type="EMBL" id="MTW22683.1"/>
    </source>
</evidence>
<sequence>MPPASLFYQGGADRVPVSWNTLEAASMAPALIGRNLLPNGDFGGQGAATLDGWLTDVQAPAAVGIDFGDDWHPDGGHALYLFAPAEAPRPTLQLAELLPIVADRGLTYQCSGFFATHRCSANILLEFLNDQETVIKETLLSVEPCNDRPGGRNLADYRWRQWSLTPPATATRVRLSLNLGAHTGAGEATSFLFVSQLFMGVIDPQAPLAWAPYSPGARALSEELTRSHWQAGALIDVDTLDPAAHWCTEVEVASETACAQIKLEATPDRALDDESAVVELIATQPGGLRWIGTHWPLVVRIRVTTEQGEFRVDPGPAYTAADFLRVMLAGENLLPNSAFDQGFDHWERHEGQGLDFSPGTRLTDGHVAYLHRQATEENGPLRLYTEPVRLPAGFQDCHYQVSGYLAYHRCTASLGVEWLDEHGAVIDQFQWPPSYGEATGGTDLADYDHQGGSVAAPEQAVAARLFVEKSQTRLGHNDSFLFFTRLFFSLAGPVVTPWKPMDGAYLERLNECVASAEYFQPLLQEHLEQAEAASRAGHWSLAVAHWRSILAVDMAGALGVRATVRLAEALRRQGALTEAESTLSAGVERFPESRELLIAAAELATVRQDWAAASARWGQVLDLGGGELPTRFYLQYSMALCRQQRNAEAEQLIAARLAQDPQDPLLIIAQAEIAMAQQNWPEAIKHWREIAA</sequence>
<dbReference type="EMBL" id="WNKT01000049">
    <property type="protein sequence ID" value="MTW22683.1"/>
    <property type="molecule type" value="Genomic_DNA"/>
</dbReference>
<proteinExistence type="predicted"/>
<dbReference type="RefSeq" id="WP_155451248.1">
    <property type="nucleotide sequence ID" value="NZ_WNKT01000049.1"/>
</dbReference>
<dbReference type="Gene3D" id="1.25.40.10">
    <property type="entry name" value="Tetratricopeptide repeat domain"/>
    <property type="match status" value="2"/>
</dbReference>
<name>A0A6N8EEN3_9GAMM</name>
<protein>
    <submittedName>
        <fullName evidence="1">Uncharacterized protein</fullName>
    </submittedName>
</protein>